<keyword evidence="1" id="KW-0812">Transmembrane</keyword>
<proteinExistence type="predicted"/>
<feature type="transmembrane region" description="Helical" evidence="1">
    <location>
        <begin position="31"/>
        <end position="51"/>
    </location>
</feature>
<keyword evidence="1" id="KW-1133">Transmembrane helix</keyword>
<comment type="caution">
    <text evidence="2">The sequence shown here is derived from an EMBL/GenBank/DDBJ whole genome shotgun (WGS) entry which is preliminary data.</text>
</comment>
<dbReference type="Proteomes" id="UP001241110">
    <property type="component" value="Unassembled WGS sequence"/>
</dbReference>
<reference evidence="2" key="1">
    <citation type="submission" date="2023-05" db="EMBL/GenBank/DDBJ databases">
        <authorList>
            <person name="Zhang X."/>
        </authorList>
    </citation>
    <scope>NUCLEOTIDE SEQUENCE</scope>
    <source>
        <strain evidence="2">YF14B1</strain>
    </source>
</reference>
<feature type="transmembrane region" description="Helical" evidence="1">
    <location>
        <begin position="7"/>
        <end position="25"/>
    </location>
</feature>
<name>A0AAE3U6V0_9BACT</name>
<dbReference type="AlphaFoldDB" id="A0AAE3U6V0"/>
<organism evidence="2 3">
    <name type="scientific">Xanthocytophaga flava</name>
    <dbReference type="NCBI Taxonomy" id="3048013"/>
    <lineage>
        <taxon>Bacteria</taxon>
        <taxon>Pseudomonadati</taxon>
        <taxon>Bacteroidota</taxon>
        <taxon>Cytophagia</taxon>
        <taxon>Cytophagales</taxon>
        <taxon>Rhodocytophagaceae</taxon>
        <taxon>Xanthocytophaga</taxon>
    </lineage>
</organism>
<sequence>MRQNYKFLILCVTVYLILYTASPYIGIPSWVIGTAYLISPLLVIWMVISILRGEAYSGKTFDEGYFYADGNAPKSIDADK</sequence>
<evidence type="ECO:0000313" key="2">
    <source>
        <dbReference type="EMBL" id="MDJ1479014.1"/>
    </source>
</evidence>
<keyword evidence="1" id="KW-0472">Membrane</keyword>
<evidence type="ECO:0000313" key="3">
    <source>
        <dbReference type="Proteomes" id="UP001241110"/>
    </source>
</evidence>
<dbReference type="EMBL" id="JASJOS010000001">
    <property type="protein sequence ID" value="MDJ1479014.1"/>
    <property type="molecule type" value="Genomic_DNA"/>
</dbReference>
<dbReference type="RefSeq" id="WP_313974853.1">
    <property type="nucleotide sequence ID" value="NZ_JASJOS010000001.1"/>
</dbReference>
<accession>A0AAE3U6V0</accession>
<evidence type="ECO:0000256" key="1">
    <source>
        <dbReference type="SAM" id="Phobius"/>
    </source>
</evidence>
<gene>
    <name evidence="2" type="ORF">QNI16_00885</name>
</gene>
<protein>
    <submittedName>
        <fullName evidence="2">Uncharacterized protein</fullName>
    </submittedName>
</protein>